<dbReference type="SUPFAM" id="SSF55729">
    <property type="entry name" value="Acyl-CoA N-acyltransferases (Nat)"/>
    <property type="match status" value="1"/>
</dbReference>
<dbReference type="EMBL" id="KN822107">
    <property type="protein sequence ID" value="KIM56967.1"/>
    <property type="molecule type" value="Genomic_DNA"/>
</dbReference>
<sequence length="116" mass="13334">MFSQAKEEADGLLDELRTVEKESPGKQGKVIGGCPLKDIRKRDGCVRRTHLEYIVAYAFVENLKSVRVFEKNGFTKVVVIQDEEYVVRGERKSLTMLEWRFQDDSSGEPRISKKPI</sequence>
<name>A0A0C2ZWX9_9AGAM</name>
<feature type="compositionally biased region" description="Basic and acidic residues" evidence="1">
    <location>
        <begin position="1"/>
        <end position="24"/>
    </location>
</feature>
<dbReference type="Gene3D" id="3.40.630.30">
    <property type="match status" value="1"/>
</dbReference>
<evidence type="ECO:0000256" key="1">
    <source>
        <dbReference type="SAM" id="MobiDB-lite"/>
    </source>
</evidence>
<dbReference type="InParanoid" id="A0A0C2ZWX9"/>
<organism evidence="2 3">
    <name type="scientific">Scleroderma citrinum Foug A</name>
    <dbReference type="NCBI Taxonomy" id="1036808"/>
    <lineage>
        <taxon>Eukaryota</taxon>
        <taxon>Fungi</taxon>
        <taxon>Dikarya</taxon>
        <taxon>Basidiomycota</taxon>
        <taxon>Agaricomycotina</taxon>
        <taxon>Agaricomycetes</taxon>
        <taxon>Agaricomycetidae</taxon>
        <taxon>Boletales</taxon>
        <taxon>Sclerodermatineae</taxon>
        <taxon>Sclerodermataceae</taxon>
        <taxon>Scleroderma</taxon>
    </lineage>
</organism>
<protein>
    <submittedName>
        <fullName evidence="2">Uncharacterized protein</fullName>
    </submittedName>
</protein>
<evidence type="ECO:0000313" key="2">
    <source>
        <dbReference type="EMBL" id="KIM56967.1"/>
    </source>
</evidence>
<gene>
    <name evidence="2" type="ORF">SCLCIDRAFT_10575</name>
</gene>
<keyword evidence="3" id="KW-1185">Reference proteome</keyword>
<dbReference type="OrthoDB" id="630895at2759"/>
<feature type="region of interest" description="Disordered" evidence="1">
    <location>
        <begin position="1"/>
        <end position="27"/>
    </location>
</feature>
<reference evidence="2 3" key="1">
    <citation type="submission" date="2014-04" db="EMBL/GenBank/DDBJ databases">
        <authorList>
            <consortium name="DOE Joint Genome Institute"/>
            <person name="Kuo A."/>
            <person name="Kohler A."/>
            <person name="Nagy L.G."/>
            <person name="Floudas D."/>
            <person name="Copeland A."/>
            <person name="Barry K.W."/>
            <person name="Cichocki N."/>
            <person name="Veneault-Fourrey C."/>
            <person name="LaButti K."/>
            <person name="Lindquist E.A."/>
            <person name="Lipzen A."/>
            <person name="Lundell T."/>
            <person name="Morin E."/>
            <person name="Murat C."/>
            <person name="Sun H."/>
            <person name="Tunlid A."/>
            <person name="Henrissat B."/>
            <person name="Grigoriev I.V."/>
            <person name="Hibbett D.S."/>
            <person name="Martin F."/>
            <person name="Nordberg H.P."/>
            <person name="Cantor M.N."/>
            <person name="Hua S.X."/>
        </authorList>
    </citation>
    <scope>NUCLEOTIDE SEQUENCE [LARGE SCALE GENOMIC DNA]</scope>
    <source>
        <strain evidence="2 3">Foug A</strain>
    </source>
</reference>
<dbReference type="HOGENOM" id="CLU_2098254_0_0_1"/>
<dbReference type="Proteomes" id="UP000053989">
    <property type="component" value="Unassembled WGS sequence"/>
</dbReference>
<accession>A0A0C2ZWX9</accession>
<evidence type="ECO:0000313" key="3">
    <source>
        <dbReference type="Proteomes" id="UP000053989"/>
    </source>
</evidence>
<proteinExistence type="predicted"/>
<reference evidence="3" key="2">
    <citation type="submission" date="2015-01" db="EMBL/GenBank/DDBJ databases">
        <title>Evolutionary Origins and Diversification of the Mycorrhizal Mutualists.</title>
        <authorList>
            <consortium name="DOE Joint Genome Institute"/>
            <consortium name="Mycorrhizal Genomics Consortium"/>
            <person name="Kohler A."/>
            <person name="Kuo A."/>
            <person name="Nagy L.G."/>
            <person name="Floudas D."/>
            <person name="Copeland A."/>
            <person name="Barry K.W."/>
            <person name="Cichocki N."/>
            <person name="Veneault-Fourrey C."/>
            <person name="LaButti K."/>
            <person name="Lindquist E.A."/>
            <person name="Lipzen A."/>
            <person name="Lundell T."/>
            <person name="Morin E."/>
            <person name="Murat C."/>
            <person name="Riley R."/>
            <person name="Ohm R."/>
            <person name="Sun H."/>
            <person name="Tunlid A."/>
            <person name="Henrissat B."/>
            <person name="Grigoriev I.V."/>
            <person name="Hibbett D.S."/>
            <person name="Martin F."/>
        </authorList>
    </citation>
    <scope>NUCLEOTIDE SEQUENCE [LARGE SCALE GENOMIC DNA]</scope>
    <source>
        <strain evidence="3">Foug A</strain>
    </source>
</reference>
<dbReference type="AlphaFoldDB" id="A0A0C2ZWX9"/>
<dbReference type="InterPro" id="IPR016181">
    <property type="entry name" value="Acyl_CoA_acyltransferase"/>
</dbReference>